<protein>
    <recommendedName>
        <fullName evidence="3">Lipoprotein</fullName>
    </recommendedName>
</protein>
<reference evidence="2" key="1">
    <citation type="submission" date="2015-05" db="EMBL/GenBank/DDBJ databases">
        <authorList>
            <person name="Rovetto F."/>
            <person name="Cocolin L."/>
            <person name="Illeghems K."/>
            <person name="Van Nieuwerburgh F."/>
            <person name="Houf K."/>
        </authorList>
    </citation>
    <scope>NUCLEOTIDE SEQUENCE [LARGE SCALE GENOMIC DNA]</scope>
    <source>
        <strain evidence="2">DU22</strain>
    </source>
</reference>
<sequence>MKKLLFIMLITFIFNGCFKLSEEYKPLYLTQPEIENIEEK</sequence>
<dbReference type="AlphaFoldDB" id="A0A1C0B351"/>
<dbReference type="Proteomes" id="UP000093281">
    <property type="component" value="Unassembled WGS sequence"/>
</dbReference>
<gene>
    <name evidence="1" type="ORF">AAX29_02016</name>
</gene>
<name>A0A1C0B351_9BACT</name>
<accession>A0A1C0B351</accession>
<proteinExistence type="predicted"/>
<dbReference type="EMBL" id="LCUJ01000013">
    <property type="protein sequence ID" value="OCL96684.1"/>
    <property type="molecule type" value="Genomic_DNA"/>
</dbReference>
<comment type="caution">
    <text evidence="1">The sequence shown here is derived from an EMBL/GenBank/DDBJ whole genome shotgun (WGS) entry which is preliminary data.</text>
</comment>
<organism evidence="1 2">
    <name type="scientific">Aliarcobacter thereius</name>
    <dbReference type="NCBI Taxonomy" id="544718"/>
    <lineage>
        <taxon>Bacteria</taxon>
        <taxon>Pseudomonadati</taxon>
        <taxon>Campylobacterota</taxon>
        <taxon>Epsilonproteobacteria</taxon>
        <taxon>Campylobacterales</taxon>
        <taxon>Arcobacteraceae</taxon>
        <taxon>Aliarcobacter</taxon>
    </lineage>
</organism>
<evidence type="ECO:0000313" key="1">
    <source>
        <dbReference type="EMBL" id="OCL96684.1"/>
    </source>
</evidence>
<evidence type="ECO:0008006" key="3">
    <source>
        <dbReference type="Google" id="ProtNLM"/>
    </source>
</evidence>
<dbReference type="RefSeq" id="WP_265733091.1">
    <property type="nucleotide sequence ID" value="NZ_LCUJ01000013.1"/>
</dbReference>
<evidence type="ECO:0000313" key="2">
    <source>
        <dbReference type="Proteomes" id="UP000093281"/>
    </source>
</evidence>